<dbReference type="InterPro" id="IPR032675">
    <property type="entry name" value="LRR_dom_sf"/>
</dbReference>
<name>A0AAX4PL99_9CHLO</name>
<organism evidence="4 5">
    <name type="scientific">Chloropicon roscoffensis</name>
    <dbReference type="NCBI Taxonomy" id="1461544"/>
    <lineage>
        <taxon>Eukaryota</taxon>
        <taxon>Viridiplantae</taxon>
        <taxon>Chlorophyta</taxon>
        <taxon>Chloropicophyceae</taxon>
        <taxon>Chloropicales</taxon>
        <taxon>Chloropicaceae</taxon>
        <taxon>Chloropicon</taxon>
    </lineage>
</organism>
<feature type="region of interest" description="Disordered" evidence="2">
    <location>
        <begin position="1154"/>
        <end position="1208"/>
    </location>
</feature>
<dbReference type="GO" id="GO:0005930">
    <property type="term" value="C:axoneme"/>
    <property type="evidence" value="ECO:0007669"/>
    <property type="project" value="UniProtKB-SubCell"/>
</dbReference>
<feature type="compositionally biased region" description="Basic and acidic residues" evidence="2">
    <location>
        <begin position="1174"/>
        <end position="1194"/>
    </location>
</feature>
<feature type="transmembrane region" description="Helical" evidence="3">
    <location>
        <begin position="450"/>
        <end position="477"/>
    </location>
</feature>
<feature type="transmembrane region" description="Helical" evidence="3">
    <location>
        <begin position="206"/>
        <end position="229"/>
    </location>
</feature>
<dbReference type="Pfam" id="PF13516">
    <property type="entry name" value="LRR_6"/>
    <property type="match status" value="4"/>
</dbReference>
<dbReference type="PANTHER" id="PTHR24112">
    <property type="entry name" value="LEUCINE-RICH REPEAT, ISOFORM F-RELATED"/>
    <property type="match status" value="1"/>
</dbReference>
<evidence type="ECO:0000256" key="3">
    <source>
        <dbReference type="SAM" id="Phobius"/>
    </source>
</evidence>
<protein>
    <submittedName>
        <fullName evidence="4">Uncharacterized protein</fullName>
    </submittedName>
</protein>
<sequence>MLPYKTWEWLAPTVLLTAWLVVPVVTVELFLSGIHNEVKQNLLKSKTTMKRMRSNVRRARELNESDEEDLDIDVHEEERDDELEYELKAAEDAEGGGESIEVDVETPLDPKGRKRAAKPSKTRSKSSGKTEIVVKERERVHFPMDPRLNPKELLFMRGLTDQLISKRVAGQNKLRQNAASQRPGQTQQFQKQPKGVLFVQYIRTKAVLEGVIFLYEAFNLWSCLFVYSIEWPKLAPSQAFTYGSFKSLELYKGMYNGRESPERVVFYLVLSFFFIAACAMLTKDATVGPKTIQKHNIALRNRLVTSGSWKEFFFGRKGSGGVGAGKSARISIAHGQAAVKGMAPLKWREIRYHATIFSQYLFFELLFMPGLSLALVVLNCEPGREVAGDPNSRRVYYFRPSLLSSGAGSQEECWEGGHGTDSIVGVLMAVVIYTCAIYHKRQKMRKASTIVFNFMFEIFYSMIKALLTVAAVCFPSAGDGDFLLWSCLGCFVVLEVVNHLLQPCKGYGTLTNSYRASTFAVGTITSVLAILVNKTFHKDETKNIAAAIWIAMLLPVVGFAYEYNMLCSSLASGDVPEDKTVADLLQFQEREGRKTAIVGGLNVQRIAGSCVARLFHIDPRARDVAVLSQIMLEQSTRSRVSLGNLNHGLAGVFGFFAPSEVTKNVALTTSTIAHEDGDYLLSQELDSRSGVRKKITRSQGRVLSGHVLQNQNMVEISVNASRLLYPIPVEALKEGKLGHFDWYDATTGESEIVKGVMDYVYNTFGSKALPKTITFGKTPTRMTRLIQDYDLVHKSSMMQTDEVGLVNIESDCVTVDVKSLIDPLDFDSSGEFADTFALDLSKHFLTTADWILLEPLIARNRCLQSLDLSENCLDAESLPLLASLFREQKQNSRFKDLVLYGNPLSKRAKLDWQTGRETVEEEWEELFRLGQALAYYKQLRMVVVEKAQKIDLSDAEKVTRMKLGGSEFDFDARVGDPTCVLLSSLLPRYANLYELDLSKNDISDKGLHYLATRALSPDFVDGAWACRVAVLNLSENQIGDEGLVSLATAMKRNEFLTKIDLSRNKFTSAGVKILSKGLVRSKYNNLQELILEDNQQLGQGALDPIFEVLSRLDPSGSDCSTLKSLSISGIKLFSTGCVKLGQMLSRNGTLEHLSVSNCGLDEPPPKVLPKPKSKKEYRELVKQQRREEEEERRSSSSKKAAPRPRDDSGLRLLCQSLQMNSSLRTLDLSQNGLVTQDFVASVIYLNANPKTKLEHLKVNDNNIGISMAQFRPLIIEEVLPNQALRRVDLWSNPTEHGVVRELAALMKRKAPSQAIQFH</sequence>
<evidence type="ECO:0000313" key="5">
    <source>
        <dbReference type="Proteomes" id="UP001472866"/>
    </source>
</evidence>
<dbReference type="SUPFAM" id="SSF52047">
    <property type="entry name" value="RNI-like"/>
    <property type="match status" value="1"/>
</dbReference>
<dbReference type="SMART" id="SM00368">
    <property type="entry name" value="LRR_RI"/>
    <property type="match status" value="7"/>
</dbReference>
<feature type="transmembrane region" description="Helical" evidence="3">
    <location>
        <begin position="483"/>
        <end position="501"/>
    </location>
</feature>
<keyword evidence="3" id="KW-1133">Transmembrane helix</keyword>
<accession>A0AAX4PL99</accession>
<feature type="transmembrane region" description="Helical" evidence="3">
    <location>
        <begin position="12"/>
        <end position="34"/>
    </location>
</feature>
<feature type="transmembrane region" description="Helical" evidence="3">
    <location>
        <begin position="422"/>
        <end position="438"/>
    </location>
</feature>
<evidence type="ECO:0000256" key="2">
    <source>
        <dbReference type="SAM" id="MobiDB-lite"/>
    </source>
</evidence>
<reference evidence="4 5" key="1">
    <citation type="submission" date="2024-03" db="EMBL/GenBank/DDBJ databases">
        <title>Complete genome sequence of the green alga Chloropicon roscoffensis RCC1871.</title>
        <authorList>
            <person name="Lemieux C."/>
            <person name="Pombert J.-F."/>
            <person name="Otis C."/>
            <person name="Turmel M."/>
        </authorList>
    </citation>
    <scope>NUCLEOTIDE SEQUENCE [LARGE SCALE GENOMIC DNA]</scope>
    <source>
        <strain evidence="4 5">RCC1871</strain>
    </source>
</reference>
<keyword evidence="3" id="KW-0472">Membrane</keyword>
<feature type="region of interest" description="Disordered" evidence="2">
    <location>
        <begin position="56"/>
        <end position="78"/>
    </location>
</feature>
<dbReference type="EMBL" id="CP151518">
    <property type="protein sequence ID" value="WZN67120.1"/>
    <property type="molecule type" value="Genomic_DNA"/>
</dbReference>
<feature type="compositionally biased region" description="Acidic residues" evidence="2">
    <location>
        <begin position="92"/>
        <end position="106"/>
    </location>
</feature>
<feature type="region of interest" description="Disordered" evidence="2">
    <location>
        <begin position="90"/>
        <end position="131"/>
    </location>
</feature>
<keyword evidence="5" id="KW-1185">Reference proteome</keyword>
<gene>
    <name evidence="4" type="ORF">HKI87_18g86920</name>
</gene>
<feature type="compositionally biased region" description="Basic residues" evidence="2">
    <location>
        <begin position="112"/>
        <end position="126"/>
    </location>
</feature>
<dbReference type="Gene3D" id="3.80.10.10">
    <property type="entry name" value="Ribonuclease Inhibitor"/>
    <property type="match status" value="2"/>
</dbReference>
<dbReference type="Proteomes" id="UP001472866">
    <property type="component" value="Chromosome 18"/>
</dbReference>
<dbReference type="InterPro" id="IPR051279">
    <property type="entry name" value="PP1-Reg/Actin-Interact_Protein"/>
</dbReference>
<feature type="transmembrane region" description="Helical" evidence="3">
    <location>
        <begin position="264"/>
        <end position="282"/>
    </location>
</feature>
<evidence type="ECO:0000313" key="4">
    <source>
        <dbReference type="EMBL" id="WZN67120.1"/>
    </source>
</evidence>
<feature type="transmembrane region" description="Helical" evidence="3">
    <location>
        <begin position="544"/>
        <end position="561"/>
    </location>
</feature>
<feature type="transmembrane region" description="Helical" evidence="3">
    <location>
        <begin position="356"/>
        <end position="378"/>
    </location>
</feature>
<keyword evidence="3" id="KW-0812">Transmembrane</keyword>
<comment type="subcellular location">
    <subcellularLocation>
        <location evidence="1">Cytoplasm</location>
        <location evidence="1">Cytoskeleton</location>
        <location evidence="1">Cilium axoneme</location>
    </subcellularLocation>
</comment>
<dbReference type="InterPro" id="IPR001611">
    <property type="entry name" value="Leu-rich_rpt"/>
</dbReference>
<evidence type="ECO:0000256" key="1">
    <source>
        <dbReference type="ARBA" id="ARBA00004430"/>
    </source>
</evidence>
<proteinExistence type="predicted"/>